<dbReference type="RefSeq" id="WP_245895840.1">
    <property type="nucleotide sequence ID" value="NZ_QAYC01000045.1"/>
</dbReference>
<reference evidence="2 3" key="1">
    <citation type="submission" date="2018-04" db="EMBL/GenBank/DDBJ databases">
        <title>Genomic Encyclopedia of Archaeal and Bacterial Type Strains, Phase II (KMG-II): from individual species to whole genera.</title>
        <authorList>
            <person name="Goeker M."/>
        </authorList>
    </citation>
    <scope>NUCLEOTIDE SEQUENCE [LARGE SCALE GENOMIC DNA]</scope>
    <source>
        <strain evidence="2 3">DSM 19783</strain>
    </source>
</reference>
<comment type="caution">
    <text evidence="2">The sequence shown here is derived from an EMBL/GenBank/DDBJ whole genome shotgun (WGS) entry which is preliminary data.</text>
</comment>
<dbReference type="AlphaFoldDB" id="A0A8E3APL7"/>
<evidence type="ECO:0000313" key="3">
    <source>
        <dbReference type="Proteomes" id="UP000244037"/>
    </source>
</evidence>
<gene>
    <name evidence="2" type="ORF">C8N38_1452</name>
</gene>
<organism evidence="2 3">
    <name type="scientific">Rhodovulum kholense</name>
    <dbReference type="NCBI Taxonomy" id="453584"/>
    <lineage>
        <taxon>Bacteria</taxon>
        <taxon>Pseudomonadati</taxon>
        <taxon>Pseudomonadota</taxon>
        <taxon>Alphaproteobacteria</taxon>
        <taxon>Rhodobacterales</taxon>
        <taxon>Paracoccaceae</taxon>
        <taxon>Rhodovulum</taxon>
    </lineage>
</organism>
<dbReference type="Pfam" id="PF06527">
    <property type="entry name" value="TniQ"/>
    <property type="match status" value="1"/>
</dbReference>
<dbReference type="Proteomes" id="UP000244037">
    <property type="component" value="Unassembled WGS sequence"/>
</dbReference>
<accession>A0A8E3APL7</accession>
<evidence type="ECO:0000259" key="1">
    <source>
        <dbReference type="Pfam" id="PF06527"/>
    </source>
</evidence>
<name>A0A8E3APL7_9RHOB</name>
<evidence type="ECO:0000313" key="2">
    <source>
        <dbReference type="EMBL" id="PTW33650.1"/>
    </source>
</evidence>
<feature type="domain" description="TniQ" evidence="1">
    <location>
        <begin position="2"/>
        <end position="92"/>
    </location>
</feature>
<dbReference type="EMBL" id="QAYC01000045">
    <property type="protein sequence ID" value="PTW33650.1"/>
    <property type="molecule type" value="Genomic_DNA"/>
</dbReference>
<proteinExistence type="predicted"/>
<dbReference type="InterPro" id="IPR009492">
    <property type="entry name" value="TniQ"/>
</dbReference>
<keyword evidence="3" id="KW-1185">Reference proteome</keyword>
<feature type="non-terminal residue" evidence="2">
    <location>
        <position position="1"/>
    </location>
</feature>
<protein>
    <submittedName>
        <fullName evidence="2">TniQ protein</fullName>
    </submittedName>
</protein>
<sequence>ASSLLSRLAARNGAGSVQQFCGDIAFPIDPLFRGEPVAIVHLAQLAGCDPAALGKVSIRHLGRNRFRLRDEIATTHSLHRSRVRVCPACVRSEVPAAG</sequence>